<protein>
    <submittedName>
        <fullName evidence="3">: Transcriptional regulator</fullName>
    </submittedName>
</protein>
<name>A3P432_BURP0</name>
<evidence type="ECO:0000259" key="2">
    <source>
        <dbReference type="Pfam" id="PF03466"/>
    </source>
</evidence>
<proteinExistence type="predicted"/>
<dbReference type="KEGG" id="bpl:BURPS1106A_A1056"/>
<feature type="compositionally biased region" description="Basic residues" evidence="1">
    <location>
        <begin position="182"/>
        <end position="209"/>
    </location>
</feature>
<feature type="region of interest" description="Disordered" evidence="1">
    <location>
        <begin position="1"/>
        <end position="35"/>
    </location>
</feature>
<evidence type="ECO:0000313" key="4">
    <source>
        <dbReference type="Proteomes" id="UP000006738"/>
    </source>
</evidence>
<feature type="domain" description="LysR substrate-binding" evidence="2">
    <location>
        <begin position="110"/>
        <end position="173"/>
    </location>
</feature>
<reference evidence="4" key="1">
    <citation type="submission" date="2007-02" db="EMBL/GenBank/DDBJ databases">
        <authorList>
            <person name="DeShazer D."/>
            <person name="Woods D.E."/>
            <person name="Nierman W.C."/>
        </authorList>
    </citation>
    <scope>NUCLEOTIDE SEQUENCE [LARGE SCALE GENOMIC DNA]</scope>
    <source>
        <strain evidence="4">1106a</strain>
    </source>
</reference>
<feature type="compositionally biased region" description="Low complexity" evidence="1">
    <location>
        <begin position="210"/>
        <end position="219"/>
    </location>
</feature>
<feature type="compositionally biased region" description="Basic and acidic residues" evidence="1">
    <location>
        <begin position="299"/>
        <end position="311"/>
    </location>
</feature>
<evidence type="ECO:0000313" key="3">
    <source>
        <dbReference type="EMBL" id="ABN93686.1"/>
    </source>
</evidence>
<dbReference type="SUPFAM" id="SSF53850">
    <property type="entry name" value="Periplasmic binding protein-like II"/>
    <property type="match status" value="1"/>
</dbReference>
<organism evidence="3 4">
    <name type="scientific">Burkholderia pseudomallei (strain 1106a)</name>
    <dbReference type="NCBI Taxonomy" id="357348"/>
    <lineage>
        <taxon>Bacteria</taxon>
        <taxon>Pseudomonadati</taxon>
        <taxon>Pseudomonadota</taxon>
        <taxon>Betaproteobacteria</taxon>
        <taxon>Burkholderiales</taxon>
        <taxon>Burkholderiaceae</taxon>
        <taxon>Burkholderia</taxon>
        <taxon>pseudomallei group</taxon>
    </lineage>
</organism>
<gene>
    <name evidence="3" type="ordered locus">BURPS1106A_A1056</name>
</gene>
<dbReference type="HOGENOM" id="CLU_071507_0_0_4"/>
<dbReference type="Gene3D" id="3.40.190.10">
    <property type="entry name" value="Periplasmic binding protein-like II"/>
    <property type="match status" value="1"/>
</dbReference>
<feature type="compositionally biased region" description="Basic residues" evidence="1">
    <location>
        <begin position="286"/>
        <end position="298"/>
    </location>
</feature>
<feature type="region of interest" description="Disordered" evidence="1">
    <location>
        <begin position="179"/>
        <end position="335"/>
    </location>
</feature>
<sequence length="335" mass="36220">MRSRRPNATKPTMLLQIGNEIPTNDPEPSAKKRSSEIITASPFDVTNASPRTTSIVASVTISELIRQRAISTPLTNPTAPPANTPAAATSSTPCVAVISVEATTPENAAIGAITSPGLRRRLPAVAAVKGTHANVRISVEIDTSNVLLERLARDKLDVVVSRLPAEHDKLRALRAAYGRAGGGRRARRASAPRARAARAGRRAARRMGRAARGQRAAPSRRADVPAREPHAARERRRDRRAAVRHARARAQRHDRGARRGHRALLRDARHRRDAAARDGRPDGRFRNHHAHGRGVRARGGRDDRGDSRCRAGDLYSGGLTAPARDGSRSGLVESR</sequence>
<accession>A3P432</accession>
<dbReference type="Pfam" id="PF03466">
    <property type="entry name" value="LysR_substrate"/>
    <property type="match status" value="1"/>
</dbReference>
<dbReference type="EMBL" id="CP000573">
    <property type="protein sequence ID" value="ABN93686.1"/>
    <property type="molecule type" value="Genomic_DNA"/>
</dbReference>
<feature type="compositionally biased region" description="Basic and acidic residues" evidence="1">
    <location>
        <begin position="273"/>
        <end position="285"/>
    </location>
</feature>
<dbReference type="AlphaFoldDB" id="A3P432"/>
<dbReference type="Proteomes" id="UP000006738">
    <property type="component" value="Chromosome II"/>
</dbReference>
<dbReference type="InterPro" id="IPR005119">
    <property type="entry name" value="LysR_subst-bd"/>
</dbReference>
<feature type="compositionally biased region" description="Basic residues" evidence="1">
    <location>
        <begin position="233"/>
        <end position="272"/>
    </location>
</feature>
<evidence type="ECO:0000256" key="1">
    <source>
        <dbReference type="SAM" id="MobiDB-lite"/>
    </source>
</evidence>
<feature type="compositionally biased region" description="Basic and acidic residues" evidence="1">
    <location>
        <begin position="220"/>
        <end position="232"/>
    </location>
</feature>